<feature type="region of interest" description="Disordered" evidence="1">
    <location>
        <begin position="135"/>
        <end position="166"/>
    </location>
</feature>
<name>A0A1J7BGQ3_9ACTN</name>
<proteinExistence type="predicted"/>
<dbReference type="InterPro" id="IPR025295">
    <property type="entry name" value="eCIS_core_dom"/>
</dbReference>
<feature type="compositionally biased region" description="Basic and acidic residues" evidence="1">
    <location>
        <begin position="140"/>
        <end position="166"/>
    </location>
</feature>
<comment type="caution">
    <text evidence="3">The sequence shown here is derived from an EMBL/GenBank/DDBJ whole genome shotgun (WGS) entry which is preliminary data.</text>
</comment>
<dbReference type="Proteomes" id="UP000243342">
    <property type="component" value="Unassembled WGS sequence"/>
</dbReference>
<evidence type="ECO:0000259" key="2">
    <source>
        <dbReference type="Pfam" id="PF13699"/>
    </source>
</evidence>
<protein>
    <recommendedName>
        <fullName evidence="2">eCIS core domain-containing protein</fullName>
    </recommendedName>
</protein>
<dbReference type="OrthoDB" id="9153660at2"/>
<evidence type="ECO:0000313" key="3">
    <source>
        <dbReference type="EMBL" id="OIV37867.1"/>
    </source>
</evidence>
<dbReference type="STRING" id="1428644.BIV57_08890"/>
<feature type="domain" description="eCIS core" evidence="2">
    <location>
        <begin position="63"/>
        <end position="134"/>
    </location>
</feature>
<evidence type="ECO:0000313" key="4">
    <source>
        <dbReference type="Proteomes" id="UP000243342"/>
    </source>
</evidence>
<gene>
    <name evidence="3" type="ORF">BIV57_08890</name>
</gene>
<keyword evidence="4" id="KW-1185">Reference proteome</keyword>
<feature type="region of interest" description="Disordered" evidence="1">
    <location>
        <begin position="1"/>
        <end position="20"/>
    </location>
</feature>
<dbReference type="EMBL" id="MLCF01000042">
    <property type="protein sequence ID" value="OIV37867.1"/>
    <property type="molecule type" value="Genomic_DNA"/>
</dbReference>
<dbReference type="AlphaFoldDB" id="A0A1J7BGQ3"/>
<dbReference type="Pfam" id="PF13699">
    <property type="entry name" value="eCIS_core"/>
    <property type="match status" value="1"/>
</dbReference>
<feature type="compositionally biased region" description="Basic and acidic residues" evidence="1">
    <location>
        <begin position="1"/>
        <end position="16"/>
    </location>
</feature>
<dbReference type="RefSeq" id="WP_071656184.1">
    <property type="nucleotide sequence ID" value="NZ_MLCF01000042.1"/>
</dbReference>
<accession>A0A1J7BGQ3</accession>
<evidence type="ECO:0000256" key="1">
    <source>
        <dbReference type="SAM" id="MobiDB-lite"/>
    </source>
</evidence>
<organism evidence="3 4">
    <name type="scientific">Mangrovactinospora gilvigrisea</name>
    <dbReference type="NCBI Taxonomy" id="1428644"/>
    <lineage>
        <taxon>Bacteria</taxon>
        <taxon>Bacillati</taxon>
        <taxon>Actinomycetota</taxon>
        <taxon>Actinomycetes</taxon>
        <taxon>Kitasatosporales</taxon>
        <taxon>Streptomycetaceae</taxon>
        <taxon>Mangrovactinospora</taxon>
    </lineage>
</organism>
<reference evidence="3 4" key="1">
    <citation type="submission" date="2016-10" db="EMBL/GenBank/DDBJ databases">
        <title>Genome sequence of Streptomyces gilvigriseus MUSC 26.</title>
        <authorList>
            <person name="Lee L.-H."/>
            <person name="Ser H.-L."/>
        </authorList>
    </citation>
    <scope>NUCLEOTIDE SEQUENCE [LARGE SCALE GENOMIC DNA]</scope>
    <source>
        <strain evidence="3 4">MUSC 26</strain>
    </source>
</reference>
<sequence>MYARGERSAAEGERAEPAAARAAVGGPAAGLRALQRAAGNAAVARAVVQRSAVDEVLGGTGRPLDASTRADMEQRLGADFGDVRLHTGSAANASAAEVGALAFTSGNHIVLGPGAGDRHTLAHELTHVVQQRRGPVAGTDRGDGVRISDPSDRFEREAEETARRVL</sequence>